<protein>
    <recommendedName>
        <fullName evidence="3">Methyltransferase type 11 domain-containing protein</fullName>
    </recommendedName>
</protein>
<keyword evidence="2" id="KW-1185">Reference proteome</keyword>
<evidence type="ECO:0008006" key="3">
    <source>
        <dbReference type="Google" id="ProtNLM"/>
    </source>
</evidence>
<dbReference type="SUPFAM" id="SSF53335">
    <property type="entry name" value="S-adenosyl-L-methionine-dependent methyltransferases"/>
    <property type="match status" value="1"/>
</dbReference>
<proteinExistence type="predicted"/>
<dbReference type="InterPro" id="IPR029063">
    <property type="entry name" value="SAM-dependent_MTases_sf"/>
</dbReference>
<dbReference type="EMBL" id="JARBJD010000105">
    <property type="protein sequence ID" value="KAK2952330.1"/>
    <property type="molecule type" value="Genomic_DNA"/>
</dbReference>
<dbReference type="Proteomes" id="UP001281761">
    <property type="component" value="Unassembled WGS sequence"/>
</dbReference>
<sequence>MSHPDIKERFNAFTDETYARQYKADSVYKLLEDYLDLYVKDGDIVIEGIPFFVHSFMTSYCFEPSAMAESAKEVCAKLPVKATGIKQDEPGERPYHVHRLAAHEMDKVNPPLCDVLVANRMLHEWRLYELNQGMEFDVSAKILGICMKHLKPGGIFIVGDFMYQYGIPEDLLKKEMEDLRVRLGHTHPPSEYVTAGQIREAVKYGSGMQELKTTVLSLVETDTHRQYWMVSACRV</sequence>
<comment type="caution">
    <text evidence="1">The sequence shown here is derived from an EMBL/GenBank/DDBJ whole genome shotgun (WGS) entry which is preliminary data.</text>
</comment>
<reference evidence="1 2" key="1">
    <citation type="journal article" date="2022" name="bioRxiv">
        <title>Genomics of Preaxostyla Flagellates Illuminates Evolutionary Transitions and the Path Towards Mitochondrial Loss.</title>
        <authorList>
            <person name="Novak L.V.F."/>
            <person name="Treitli S.C."/>
            <person name="Pyrih J."/>
            <person name="Halakuc P."/>
            <person name="Pipaliya S.V."/>
            <person name="Vacek V."/>
            <person name="Brzon O."/>
            <person name="Soukal P."/>
            <person name="Eme L."/>
            <person name="Dacks J.B."/>
            <person name="Karnkowska A."/>
            <person name="Elias M."/>
            <person name="Hampl V."/>
        </authorList>
    </citation>
    <scope>NUCLEOTIDE SEQUENCE [LARGE SCALE GENOMIC DNA]</scope>
    <source>
        <strain evidence="1">NAU3</strain>
        <tissue evidence="1">Gut</tissue>
    </source>
</reference>
<evidence type="ECO:0000313" key="2">
    <source>
        <dbReference type="Proteomes" id="UP001281761"/>
    </source>
</evidence>
<accession>A0ABQ9XQE7</accession>
<dbReference type="Gene3D" id="3.40.50.150">
    <property type="entry name" value="Vaccinia Virus protein VP39"/>
    <property type="match status" value="1"/>
</dbReference>
<name>A0ABQ9XQE7_9EUKA</name>
<gene>
    <name evidence="1" type="ORF">BLNAU_12740</name>
</gene>
<evidence type="ECO:0000313" key="1">
    <source>
        <dbReference type="EMBL" id="KAK2952330.1"/>
    </source>
</evidence>
<organism evidence="1 2">
    <name type="scientific">Blattamonas nauphoetae</name>
    <dbReference type="NCBI Taxonomy" id="2049346"/>
    <lineage>
        <taxon>Eukaryota</taxon>
        <taxon>Metamonada</taxon>
        <taxon>Preaxostyla</taxon>
        <taxon>Oxymonadida</taxon>
        <taxon>Blattamonas</taxon>
    </lineage>
</organism>